<evidence type="ECO:0000313" key="1">
    <source>
        <dbReference type="EMBL" id="CAB4191685.1"/>
    </source>
</evidence>
<organism evidence="1">
    <name type="scientific">uncultured Caudovirales phage</name>
    <dbReference type="NCBI Taxonomy" id="2100421"/>
    <lineage>
        <taxon>Viruses</taxon>
        <taxon>Duplodnaviria</taxon>
        <taxon>Heunggongvirae</taxon>
        <taxon>Uroviricota</taxon>
        <taxon>Caudoviricetes</taxon>
        <taxon>Peduoviridae</taxon>
        <taxon>Maltschvirus</taxon>
        <taxon>Maltschvirus maltsch</taxon>
    </lineage>
</organism>
<accession>A0A6J5RH59</accession>
<proteinExistence type="predicted"/>
<gene>
    <name evidence="1" type="ORF">UFOVP1229_88</name>
</gene>
<dbReference type="EMBL" id="LR797178">
    <property type="protein sequence ID" value="CAB4191685.1"/>
    <property type="molecule type" value="Genomic_DNA"/>
</dbReference>
<sequence>MTVPSVSAAEYTFGSLGGEPIISAQSAIKAFAEKAGQGWSMSRFAGRANLFRTSLGFDHGSGCVLMARNRLNLLSTSEPLTLVLGSGSSGESVDLEGIYIRRAERIAPGASQSDDALYLVELVDSRYALNRKRVNNRYNCRVPRSTADSYVTETLNSGTPWTWEEIIQDLWGSCDASIIGAYEKRPVGFDLSDLASTPENLRYEGVSAWSALNDVVARVGCAVVHDNISVTNFYLIRLGKMGNSDVGGVECDPPMWNQGGPGSLCGTSYSAGPTDRGQYTVTTGGACPVFTADLDGDGDPITGGDSLVSDDEILWGDITLPEYVVVWFPTEYGAAQLTDELKGLGKWYPVAIKVSDGTVLPNDSIAADWYANPNSTEGQDDGRMIRPDFNPDSEIFRYETMTARFSSYSDLTPSNDDDCQARAKEIARDLYRCLFDFAPMHDTYAGIKFWAGDGNQYIPGKAISEVVWSDLGGGIRTDIYRRLPRLMPDAPPPASQPGGGGESAPLVRFEITNPDCADGSALATITAVTCGVTSPSTGDEITLLDEDGWFNGETNVTLNGRTGTAHKFDIPNGYDDCSYVIITLSPAPYEC</sequence>
<reference evidence="1" key="1">
    <citation type="submission" date="2020-05" db="EMBL/GenBank/DDBJ databases">
        <authorList>
            <person name="Chiriac C."/>
            <person name="Salcher M."/>
            <person name="Ghai R."/>
            <person name="Kavagutti S V."/>
        </authorList>
    </citation>
    <scope>NUCLEOTIDE SEQUENCE</scope>
</reference>
<protein>
    <submittedName>
        <fullName evidence="1">Uncharacterized protein</fullName>
    </submittedName>
</protein>
<name>A0A6J5RH59_9CAUD</name>